<sequence length="364" mass="40338">MTGLLASFDAPRTFGGEQAAMVLAHRWSPRIGAHIDRLKAEAGTMMSVYLAYSLPHDDATVPEGCVPDIVVRPSDGAAVLPRRASYAERYGIWTGSADRFSFPAMLGPLRGLEHVWFVEYDVDFSGHWGDFFRSVAALPGDYVATHLRSRTDDPDWWHWRTLETPPETDPATHLASFHPVARFSRRFLEVYANAVEQGDWAGHTEALYPTIAAHHGLSVVDLGGSGAFVPNGWEGRHYRPPTGPTQLSPHFGYRPPFSFQYFHEAPELFPERGRLHHPVKDVDASGPADLFMDLGQAVEAEAVVETLPELDPPPIADATMPVPDAMSEVPLQTPAQAARPRLSILQKARRETSRLRRQIAGLLR</sequence>
<proteinExistence type="predicted"/>
<dbReference type="AlphaFoldDB" id="A0A840AJA0"/>
<dbReference type="Proteomes" id="UP000553963">
    <property type="component" value="Unassembled WGS sequence"/>
</dbReference>
<name>A0A840AJA0_9HYPH</name>
<organism evidence="1 2">
    <name type="scientific">Kaistia hirudinis</name>
    <dbReference type="NCBI Taxonomy" id="1293440"/>
    <lineage>
        <taxon>Bacteria</taxon>
        <taxon>Pseudomonadati</taxon>
        <taxon>Pseudomonadota</taxon>
        <taxon>Alphaproteobacteria</taxon>
        <taxon>Hyphomicrobiales</taxon>
        <taxon>Kaistiaceae</taxon>
        <taxon>Kaistia</taxon>
    </lineage>
</organism>
<evidence type="ECO:0000313" key="2">
    <source>
        <dbReference type="Proteomes" id="UP000553963"/>
    </source>
</evidence>
<dbReference type="EMBL" id="JACIDS010000001">
    <property type="protein sequence ID" value="MBB3929642.1"/>
    <property type="molecule type" value="Genomic_DNA"/>
</dbReference>
<gene>
    <name evidence="1" type="ORF">GGR25_000661</name>
</gene>
<protein>
    <submittedName>
        <fullName evidence="1">Uncharacterized protein</fullName>
    </submittedName>
</protein>
<evidence type="ECO:0000313" key="1">
    <source>
        <dbReference type="EMBL" id="MBB3929642.1"/>
    </source>
</evidence>
<accession>A0A840AJA0</accession>
<keyword evidence="2" id="KW-1185">Reference proteome</keyword>
<comment type="caution">
    <text evidence="1">The sequence shown here is derived from an EMBL/GenBank/DDBJ whole genome shotgun (WGS) entry which is preliminary data.</text>
</comment>
<reference evidence="1 2" key="1">
    <citation type="submission" date="2020-08" db="EMBL/GenBank/DDBJ databases">
        <title>Genomic Encyclopedia of Type Strains, Phase IV (KMG-IV): sequencing the most valuable type-strain genomes for metagenomic binning, comparative biology and taxonomic classification.</title>
        <authorList>
            <person name="Goeker M."/>
        </authorList>
    </citation>
    <scope>NUCLEOTIDE SEQUENCE [LARGE SCALE GENOMIC DNA]</scope>
    <source>
        <strain evidence="1 2">DSM 25966</strain>
    </source>
</reference>
<dbReference type="RefSeq" id="WP_183397278.1">
    <property type="nucleotide sequence ID" value="NZ_JACIDS010000001.1"/>
</dbReference>